<keyword evidence="3" id="KW-1185">Reference proteome</keyword>
<dbReference type="Proteomes" id="UP001420932">
    <property type="component" value="Unassembled WGS sequence"/>
</dbReference>
<feature type="compositionally biased region" description="Polar residues" evidence="1">
    <location>
        <begin position="14"/>
        <end position="25"/>
    </location>
</feature>
<dbReference type="AlphaFoldDB" id="A0AAP0Q737"/>
<proteinExistence type="predicted"/>
<organism evidence="2 3">
    <name type="scientific">Stephania yunnanensis</name>
    <dbReference type="NCBI Taxonomy" id="152371"/>
    <lineage>
        <taxon>Eukaryota</taxon>
        <taxon>Viridiplantae</taxon>
        <taxon>Streptophyta</taxon>
        <taxon>Embryophyta</taxon>
        <taxon>Tracheophyta</taxon>
        <taxon>Spermatophyta</taxon>
        <taxon>Magnoliopsida</taxon>
        <taxon>Ranunculales</taxon>
        <taxon>Menispermaceae</taxon>
        <taxon>Menispermoideae</taxon>
        <taxon>Cissampelideae</taxon>
        <taxon>Stephania</taxon>
    </lineage>
</organism>
<name>A0AAP0Q737_9MAGN</name>
<feature type="region of interest" description="Disordered" evidence="1">
    <location>
        <begin position="14"/>
        <end position="66"/>
    </location>
</feature>
<evidence type="ECO:0000256" key="1">
    <source>
        <dbReference type="SAM" id="MobiDB-lite"/>
    </source>
</evidence>
<gene>
    <name evidence="2" type="ORF">Syun_000779</name>
</gene>
<feature type="region of interest" description="Disordered" evidence="1">
    <location>
        <begin position="181"/>
        <end position="218"/>
    </location>
</feature>
<feature type="compositionally biased region" description="Basic and acidic residues" evidence="1">
    <location>
        <begin position="31"/>
        <end position="40"/>
    </location>
</feature>
<dbReference type="EMBL" id="JBBNAF010000001">
    <property type="protein sequence ID" value="KAK9168639.1"/>
    <property type="molecule type" value="Genomic_DNA"/>
</dbReference>
<feature type="compositionally biased region" description="Polar residues" evidence="1">
    <location>
        <begin position="202"/>
        <end position="211"/>
    </location>
</feature>
<reference evidence="2 3" key="1">
    <citation type="submission" date="2024-01" db="EMBL/GenBank/DDBJ databases">
        <title>Genome assemblies of Stephania.</title>
        <authorList>
            <person name="Yang L."/>
        </authorList>
    </citation>
    <scope>NUCLEOTIDE SEQUENCE [LARGE SCALE GENOMIC DNA]</scope>
    <source>
        <strain evidence="2">YNDBR</strain>
        <tissue evidence="2">Leaf</tissue>
    </source>
</reference>
<sequence length="218" mass="23330">MATQAADLIGALIRQTTRGGTQSHPSLGGCRSRDWPERSRAPGQSRGTPQRRRAGMSPTNDWGVGGEIAPPSLIVDKQGAMLLVRSTNGAIHHMRSAQDQRLANLALSPERNMARILELMQQGNTGVAERTPMRQRPNPPLAHKHHDRPVEEGGDSAMVTAAAASPETPLELVGVETQYQGSVGDLPYQGSVGDLRSDSRASGRSLSTNPPSHRFLGP</sequence>
<comment type="caution">
    <text evidence="2">The sequence shown here is derived from an EMBL/GenBank/DDBJ whole genome shotgun (WGS) entry which is preliminary data.</text>
</comment>
<protein>
    <submittedName>
        <fullName evidence="2">Uncharacterized protein</fullName>
    </submittedName>
</protein>
<accession>A0AAP0Q737</accession>
<feature type="region of interest" description="Disordered" evidence="1">
    <location>
        <begin position="124"/>
        <end position="155"/>
    </location>
</feature>
<evidence type="ECO:0000313" key="3">
    <source>
        <dbReference type="Proteomes" id="UP001420932"/>
    </source>
</evidence>
<evidence type="ECO:0000313" key="2">
    <source>
        <dbReference type="EMBL" id="KAK9168639.1"/>
    </source>
</evidence>